<sequence length="73" mass="8430">MERHRMQYLSPVVVTVKESLQVSSPGAGESSWRSRGRRARNVLAGRWFPWRNLPIFELCVRLADRGLEYALSV</sequence>
<keyword evidence="2" id="KW-1185">Reference proteome</keyword>
<evidence type="ECO:0000313" key="2">
    <source>
        <dbReference type="Proteomes" id="UP001066276"/>
    </source>
</evidence>
<dbReference type="AlphaFoldDB" id="A0AAV7T0V9"/>
<dbReference type="Proteomes" id="UP001066276">
    <property type="component" value="Chromosome 4_1"/>
</dbReference>
<reference evidence="1" key="1">
    <citation type="journal article" date="2022" name="bioRxiv">
        <title>Sequencing and chromosome-scale assembly of the giantPleurodeles waltlgenome.</title>
        <authorList>
            <person name="Brown T."/>
            <person name="Elewa A."/>
            <person name="Iarovenko S."/>
            <person name="Subramanian E."/>
            <person name="Araus A.J."/>
            <person name="Petzold A."/>
            <person name="Susuki M."/>
            <person name="Suzuki K.-i.T."/>
            <person name="Hayashi T."/>
            <person name="Toyoda A."/>
            <person name="Oliveira C."/>
            <person name="Osipova E."/>
            <person name="Leigh N.D."/>
            <person name="Simon A."/>
            <person name="Yun M.H."/>
        </authorList>
    </citation>
    <scope>NUCLEOTIDE SEQUENCE</scope>
    <source>
        <strain evidence="1">20211129_DDA</strain>
        <tissue evidence="1">Liver</tissue>
    </source>
</reference>
<accession>A0AAV7T0V9</accession>
<evidence type="ECO:0000313" key="1">
    <source>
        <dbReference type="EMBL" id="KAJ1169781.1"/>
    </source>
</evidence>
<gene>
    <name evidence="1" type="ORF">NDU88_001672</name>
</gene>
<proteinExistence type="predicted"/>
<comment type="caution">
    <text evidence="1">The sequence shown here is derived from an EMBL/GenBank/DDBJ whole genome shotgun (WGS) entry which is preliminary data.</text>
</comment>
<dbReference type="EMBL" id="JANPWB010000007">
    <property type="protein sequence ID" value="KAJ1169781.1"/>
    <property type="molecule type" value="Genomic_DNA"/>
</dbReference>
<protein>
    <submittedName>
        <fullName evidence="1">Uncharacterized protein</fullName>
    </submittedName>
</protein>
<name>A0AAV7T0V9_PLEWA</name>
<organism evidence="1 2">
    <name type="scientific">Pleurodeles waltl</name>
    <name type="common">Iberian ribbed newt</name>
    <dbReference type="NCBI Taxonomy" id="8319"/>
    <lineage>
        <taxon>Eukaryota</taxon>
        <taxon>Metazoa</taxon>
        <taxon>Chordata</taxon>
        <taxon>Craniata</taxon>
        <taxon>Vertebrata</taxon>
        <taxon>Euteleostomi</taxon>
        <taxon>Amphibia</taxon>
        <taxon>Batrachia</taxon>
        <taxon>Caudata</taxon>
        <taxon>Salamandroidea</taxon>
        <taxon>Salamandridae</taxon>
        <taxon>Pleurodelinae</taxon>
        <taxon>Pleurodeles</taxon>
    </lineage>
</organism>